<name>A0ACC1R0J1_9HYPO</name>
<comment type="caution">
    <text evidence="1">The sequence shown here is derived from an EMBL/GenBank/DDBJ whole genome shotgun (WGS) entry which is preliminary data.</text>
</comment>
<reference evidence="1" key="1">
    <citation type="submission" date="2022-07" db="EMBL/GenBank/DDBJ databases">
        <title>Genome Sequence of Lecanicillium saksenae.</title>
        <authorList>
            <person name="Buettner E."/>
        </authorList>
    </citation>
    <scope>NUCLEOTIDE SEQUENCE</scope>
    <source>
        <strain evidence="1">VT-O1</strain>
    </source>
</reference>
<gene>
    <name evidence="1" type="ORF">NLG97_g3713</name>
</gene>
<organism evidence="1 2">
    <name type="scientific">Lecanicillium saksenae</name>
    <dbReference type="NCBI Taxonomy" id="468837"/>
    <lineage>
        <taxon>Eukaryota</taxon>
        <taxon>Fungi</taxon>
        <taxon>Dikarya</taxon>
        <taxon>Ascomycota</taxon>
        <taxon>Pezizomycotina</taxon>
        <taxon>Sordariomycetes</taxon>
        <taxon>Hypocreomycetidae</taxon>
        <taxon>Hypocreales</taxon>
        <taxon>Cordycipitaceae</taxon>
        <taxon>Lecanicillium</taxon>
    </lineage>
</organism>
<dbReference type="Proteomes" id="UP001148737">
    <property type="component" value="Unassembled WGS sequence"/>
</dbReference>
<evidence type="ECO:0000313" key="2">
    <source>
        <dbReference type="Proteomes" id="UP001148737"/>
    </source>
</evidence>
<proteinExistence type="predicted"/>
<evidence type="ECO:0000313" key="1">
    <source>
        <dbReference type="EMBL" id="KAJ3494987.1"/>
    </source>
</evidence>
<keyword evidence="2" id="KW-1185">Reference proteome</keyword>
<accession>A0ACC1R0J1</accession>
<protein>
    <submittedName>
        <fullName evidence="1">Uncharacterized protein</fullName>
    </submittedName>
</protein>
<sequence length="206" mass="23359">MKFSLVAILSIVSVVAASPIDNSAAMVEAQVMYCYCLTSARNVSFVNYDKRNGALYSSYYLVKEAINLSNWEKMYHKLFALLLDLLEEHLPVLEAQYWVGKPKPGELLLWYFYSLLEFEAQTPMEKSSLIRVDNRSGIECCLGSMKQAMYPKNVPHLSARIAATSSITRLAIPDVAQARKRRGSVSRLHRSRSRTQMIEAKDAQRV</sequence>
<dbReference type="EMBL" id="JANAKD010000325">
    <property type="protein sequence ID" value="KAJ3494987.1"/>
    <property type="molecule type" value="Genomic_DNA"/>
</dbReference>